<protein>
    <recommendedName>
        <fullName evidence="6">Mitochondrial distribution and morphology protein 35</fullName>
    </recommendedName>
</protein>
<dbReference type="AlphaFoldDB" id="A0A7D8V6E8"/>
<gene>
    <name evidence="4" type="ORF">VHUM_00491</name>
</gene>
<dbReference type="PANTHER" id="PTHR46403:SF1">
    <property type="entry name" value="TP53-REGULATED INHIBITOR OF APOPTOSIS 1"/>
    <property type="match status" value="1"/>
</dbReference>
<dbReference type="GO" id="GO:0005758">
    <property type="term" value="C:mitochondrial intermembrane space"/>
    <property type="evidence" value="ECO:0007669"/>
    <property type="project" value="TreeGrafter"/>
</dbReference>
<dbReference type="GO" id="GO:1990050">
    <property type="term" value="F:phosphatidic acid transfer activity"/>
    <property type="evidence" value="ECO:0007669"/>
    <property type="project" value="TreeGrafter"/>
</dbReference>
<dbReference type="OrthoDB" id="19091at2759"/>
<comment type="caution">
    <text evidence="4">The sequence shown here is derived from an EMBL/GenBank/DDBJ whole genome shotgun (WGS) entry which is preliminary data.</text>
</comment>
<evidence type="ECO:0000256" key="1">
    <source>
        <dbReference type="ARBA" id="ARBA00006196"/>
    </source>
</evidence>
<evidence type="ECO:0000256" key="2">
    <source>
        <dbReference type="ARBA" id="ARBA00023157"/>
    </source>
</evidence>
<evidence type="ECO:0000313" key="4">
    <source>
        <dbReference type="EMBL" id="TXT15988.1"/>
    </source>
</evidence>
<sequence length="129" mass="14491">MESPRVPASPRRPHTPTPTPTLTPAPRSLAEECTPLKQRYDSCFNLWFEGYLQQPLDTSGMTRAQIKAAEYERYCGAAWREYQGCLRKAIAANTNLTTLLDQAREEHPLHTMDGLEGTAWDPNNKGTAD</sequence>
<keyword evidence="5" id="KW-1185">Reference proteome</keyword>
<evidence type="ECO:0000313" key="5">
    <source>
        <dbReference type="Proteomes" id="UP000473826"/>
    </source>
</evidence>
<dbReference type="Pfam" id="PF05254">
    <property type="entry name" value="UPF0203"/>
    <property type="match status" value="1"/>
</dbReference>
<dbReference type="PANTHER" id="PTHR46403">
    <property type="entry name" value="TP53-REGULATED INHIBITOR OF APOPTOSIS 1"/>
    <property type="match status" value="1"/>
</dbReference>
<name>A0A7D8V6E8_VANHU</name>
<comment type="similarity">
    <text evidence="1">Belongs to the TRIAP1/MDM35 family.</text>
</comment>
<accession>A0A7D8V6E8</accession>
<dbReference type="InterPro" id="IPR007918">
    <property type="entry name" value="MDM35_apoptosis"/>
</dbReference>
<dbReference type="GO" id="GO:0005634">
    <property type="term" value="C:nucleus"/>
    <property type="evidence" value="ECO:0007669"/>
    <property type="project" value="TreeGrafter"/>
</dbReference>
<keyword evidence="2" id="KW-1015">Disulfide bond</keyword>
<evidence type="ECO:0008006" key="6">
    <source>
        <dbReference type="Google" id="ProtNLM"/>
    </source>
</evidence>
<proteinExistence type="inferred from homology"/>
<dbReference type="GO" id="GO:0045332">
    <property type="term" value="P:phospholipid translocation"/>
    <property type="evidence" value="ECO:0007669"/>
    <property type="project" value="TreeGrafter"/>
</dbReference>
<dbReference type="Proteomes" id="UP000473826">
    <property type="component" value="Unassembled WGS sequence"/>
</dbReference>
<reference evidence="4 5" key="1">
    <citation type="journal article" date="2019" name="PLoS Genet.">
        <title>Convergent evolution of linked mating-type loci in basidiomycete fungi.</title>
        <authorList>
            <person name="Sun S."/>
            <person name="Coelho M.A."/>
            <person name="Heitman J."/>
            <person name="Nowrousian M."/>
        </authorList>
    </citation>
    <scope>NUCLEOTIDE SEQUENCE [LARGE SCALE GENOMIC DNA]</scope>
    <source>
        <strain evidence="4 5">CBS 4282</strain>
    </source>
</reference>
<organism evidence="4 5">
    <name type="scientific">Vanrija humicola</name>
    <name type="common">Yeast</name>
    <name type="synonym">Cryptococcus humicola</name>
    <dbReference type="NCBI Taxonomy" id="5417"/>
    <lineage>
        <taxon>Eukaryota</taxon>
        <taxon>Fungi</taxon>
        <taxon>Dikarya</taxon>
        <taxon>Basidiomycota</taxon>
        <taxon>Agaricomycotina</taxon>
        <taxon>Tremellomycetes</taxon>
        <taxon>Trichosporonales</taxon>
        <taxon>Trichosporonaceae</taxon>
        <taxon>Vanrija</taxon>
    </lineage>
</organism>
<dbReference type="EMBL" id="QKWK01000001">
    <property type="protein sequence ID" value="TXT15988.1"/>
    <property type="molecule type" value="Genomic_DNA"/>
</dbReference>
<evidence type="ECO:0000256" key="3">
    <source>
        <dbReference type="SAM" id="MobiDB-lite"/>
    </source>
</evidence>
<feature type="region of interest" description="Disordered" evidence="3">
    <location>
        <begin position="1"/>
        <end position="28"/>
    </location>
</feature>
<dbReference type="GO" id="GO:0005829">
    <property type="term" value="C:cytosol"/>
    <property type="evidence" value="ECO:0007669"/>
    <property type="project" value="TreeGrafter"/>
</dbReference>